<sequence>MRNVCFDWAVKRLLRDKANRNLMESERSQENEVENTTVWIGWP</sequence>
<protein>
    <submittedName>
        <fullName evidence="2">Uncharacterized protein</fullName>
    </submittedName>
</protein>
<dbReference type="EMBL" id="AFFY01000022">
    <property type="protein sequence ID" value="EHH00413.1"/>
    <property type="molecule type" value="Genomic_DNA"/>
</dbReference>
<keyword evidence="3" id="KW-1185">Reference proteome</keyword>
<feature type="compositionally biased region" description="Polar residues" evidence="1">
    <location>
        <begin position="34"/>
        <end position="43"/>
    </location>
</feature>
<evidence type="ECO:0000313" key="3">
    <source>
        <dbReference type="Proteomes" id="UP000003598"/>
    </source>
</evidence>
<dbReference type="Proteomes" id="UP000003598">
    <property type="component" value="Unassembled WGS sequence"/>
</dbReference>
<reference evidence="2 3" key="1">
    <citation type="submission" date="2011-03" db="EMBL/GenBank/DDBJ databases">
        <authorList>
            <person name="Weinstock G."/>
            <person name="Sodergren E."/>
            <person name="Clifton S."/>
            <person name="Fulton L."/>
            <person name="Fulton B."/>
            <person name="Courtney L."/>
            <person name="Fronick C."/>
            <person name="Harrison M."/>
            <person name="Strong C."/>
            <person name="Farmer C."/>
            <person name="Delahaunty K."/>
            <person name="Markovic C."/>
            <person name="Hall O."/>
            <person name="Minx P."/>
            <person name="Tomlinson C."/>
            <person name="Mitreva M."/>
            <person name="Hou S."/>
            <person name="Chen J."/>
            <person name="Wollam A."/>
            <person name="Pepin K.H."/>
            <person name="Johnson M."/>
            <person name="Bhonagiri V."/>
            <person name="Zhang X."/>
            <person name="Suruliraj S."/>
            <person name="Warren W."/>
            <person name="Chinwalla A."/>
            <person name="Mardis E.R."/>
            <person name="Wilson R.K."/>
        </authorList>
    </citation>
    <scope>NUCLEOTIDE SEQUENCE [LARGE SCALE GENOMIC DNA]</scope>
    <source>
        <strain evidence="2 3">YIT 11840</strain>
    </source>
</reference>
<gene>
    <name evidence="2" type="ORF">HMPREF9441_01650</name>
</gene>
<accession>G5SQL0</accession>
<organism evidence="2 3">
    <name type="scientific">Paraprevotella clara YIT 11840</name>
    <dbReference type="NCBI Taxonomy" id="762968"/>
    <lineage>
        <taxon>Bacteria</taxon>
        <taxon>Pseudomonadati</taxon>
        <taxon>Bacteroidota</taxon>
        <taxon>Bacteroidia</taxon>
        <taxon>Bacteroidales</taxon>
        <taxon>Prevotellaceae</taxon>
        <taxon>Paraprevotella</taxon>
    </lineage>
</organism>
<dbReference type="STRING" id="762968.HMPREF9441_01650"/>
<evidence type="ECO:0000313" key="2">
    <source>
        <dbReference type="EMBL" id="EHH00413.1"/>
    </source>
</evidence>
<name>G5SQL0_9BACT</name>
<dbReference type="HOGENOM" id="CLU_3237112_0_0_10"/>
<proteinExistence type="predicted"/>
<comment type="caution">
    <text evidence="2">The sequence shown here is derived from an EMBL/GenBank/DDBJ whole genome shotgun (WGS) entry which is preliminary data.</text>
</comment>
<feature type="region of interest" description="Disordered" evidence="1">
    <location>
        <begin position="24"/>
        <end position="43"/>
    </location>
</feature>
<evidence type="ECO:0000256" key="1">
    <source>
        <dbReference type="SAM" id="MobiDB-lite"/>
    </source>
</evidence>
<dbReference type="AlphaFoldDB" id="G5SQL0"/>